<feature type="transmembrane region" description="Helical" evidence="8">
    <location>
        <begin position="12"/>
        <end position="33"/>
    </location>
</feature>
<evidence type="ECO:0000256" key="1">
    <source>
        <dbReference type="ARBA" id="ARBA00000085"/>
    </source>
</evidence>
<protein>
    <recommendedName>
        <fullName evidence="3">histidine kinase</fullName>
        <ecNumber evidence="3">2.7.13.3</ecNumber>
    </recommendedName>
</protein>
<dbReference type="InterPro" id="IPR003594">
    <property type="entry name" value="HATPase_dom"/>
</dbReference>
<proteinExistence type="predicted"/>
<dbReference type="InterPro" id="IPR003661">
    <property type="entry name" value="HisK_dim/P_dom"/>
</dbReference>
<dbReference type="PANTHER" id="PTHR43711:SF1">
    <property type="entry name" value="HISTIDINE KINASE 1"/>
    <property type="match status" value="1"/>
</dbReference>
<dbReference type="AlphaFoldDB" id="A0A1I0ICB5"/>
<keyword evidence="5" id="KW-0808">Transferase</keyword>
<feature type="domain" description="Histidine kinase" evidence="9">
    <location>
        <begin position="218"/>
        <end position="438"/>
    </location>
</feature>
<evidence type="ECO:0000313" key="10">
    <source>
        <dbReference type="EMBL" id="SET93768.1"/>
    </source>
</evidence>
<dbReference type="SUPFAM" id="SSF55874">
    <property type="entry name" value="ATPase domain of HSP90 chaperone/DNA topoisomerase II/histidine kinase"/>
    <property type="match status" value="1"/>
</dbReference>
<dbReference type="RefSeq" id="WP_092366699.1">
    <property type="nucleotide sequence ID" value="NZ_FOIM01000020.1"/>
</dbReference>
<sequence length="438" mass="48507">MNEIKQLHRRLTALYTVTTGLILTAVILGVLAVGTREFQKKNLENFQNTLLTITSRLQSGGTIDCTWLARMESAGKLIIHIEDNGRPLLYRGAWTPPTAREELIAQAIKTAEEEKVRIDMRPVSSSLSRTSIFTLNGPNQDAYFGSVLVIPTAKGYQSLTLLAWQNPADAGIYRQRFLFLFLDVVGIAALYLVCRVLVGRSLKPIEESRKKQNEFIAAASHELRSPLSVIRSSLSAVTAAPEKQDQFLANIDRECLRLSGLVSDLLLLASADAKTWTIRREDLDADTLLIGVYERFEPLARERNIRLCLELPEEPLPHITGDGQRLEQVLSILLDNALTYTPAGKQVTLSACRRETRGHKKAGVAFAVSDQGCGIPDADKKHVFDRFYRADGSRTDRQHYGLGLSVAKELVQLHGGTIGLEDAEGGGARFWVYLPGRG</sequence>
<reference evidence="11" key="1">
    <citation type="submission" date="2016-10" db="EMBL/GenBank/DDBJ databases">
        <authorList>
            <person name="Varghese N."/>
            <person name="Submissions S."/>
        </authorList>
    </citation>
    <scope>NUCLEOTIDE SEQUENCE [LARGE SCALE GENOMIC DNA]</scope>
    <source>
        <strain evidence="11">NLAE-zl-G277</strain>
    </source>
</reference>
<comment type="catalytic activity">
    <reaction evidence="1">
        <text>ATP + protein L-histidine = ADP + protein N-phospho-L-histidine.</text>
        <dbReference type="EC" id="2.7.13.3"/>
    </reaction>
</comment>
<evidence type="ECO:0000256" key="7">
    <source>
        <dbReference type="ARBA" id="ARBA00023012"/>
    </source>
</evidence>
<dbReference type="Gene3D" id="3.30.565.10">
    <property type="entry name" value="Histidine kinase-like ATPase, C-terminal domain"/>
    <property type="match status" value="1"/>
</dbReference>
<dbReference type="InterPro" id="IPR050736">
    <property type="entry name" value="Sensor_HK_Regulatory"/>
</dbReference>
<dbReference type="EMBL" id="FOIM01000020">
    <property type="protein sequence ID" value="SET93768.1"/>
    <property type="molecule type" value="Genomic_DNA"/>
</dbReference>
<dbReference type="InterPro" id="IPR004358">
    <property type="entry name" value="Sig_transdc_His_kin-like_C"/>
</dbReference>
<keyword evidence="8" id="KW-1133">Transmembrane helix</keyword>
<dbReference type="GO" id="GO:0016020">
    <property type="term" value="C:membrane"/>
    <property type="evidence" value="ECO:0007669"/>
    <property type="project" value="UniProtKB-SubCell"/>
</dbReference>
<dbReference type="SUPFAM" id="SSF47384">
    <property type="entry name" value="Homodimeric domain of signal transducing histidine kinase"/>
    <property type="match status" value="1"/>
</dbReference>
<keyword evidence="4" id="KW-0597">Phosphoprotein</keyword>
<feature type="transmembrane region" description="Helical" evidence="8">
    <location>
        <begin position="177"/>
        <end position="198"/>
    </location>
</feature>
<dbReference type="PANTHER" id="PTHR43711">
    <property type="entry name" value="TWO-COMPONENT HISTIDINE KINASE"/>
    <property type="match status" value="1"/>
</dbReference>
<evidence type="ECO:0000256" key="2">
    <source>
        <dbReference type="ARBA" id="ARBA00004370"/>
    </source>
</evidence>
<dbReference type="STRING" id="460384.SAMN05216313_12050"/>
<keyword evidence="11" id="KW-1185">Reference proteome</keyword>
<dbReference type="SMART" id="SM00388">
    <property type="entry name" value="HisKA"/>
    <property type="match status" value="1"/>
</dbReference>
<dbReference type="GO" id="GO:0000155">
    <property type="term" value="F:phosphorelay sensor kinase activity"/>
    <property type="evidence" value="ECO:0007669"/>
    <property type="project" value="InterPro"/>
</dbReference>
<keyword evidence="8" id="KW-0812">Transmembrane</keyword>
<dbReference type="InterPro" id="IPR005467">
    <property type="entry name" value="His_kinase_dom"/>
</dbReference>
<dbReference type="Gene3D" id="1.10.287.130">
    <property type="match status" value="1"/>
</dbReference>
<evidence type="ECO:0000256" key="6">
    <source>
        <dbReference type="ARBA" id="ARBA00022777"/>
    </source>
</evidence>
<accession>A0A1I0ICB5</accession>
<dbReference type="CDD" id="cd00082">
    <property type="entry name" value="HisKA"/>
    <property type="match status" value="1"/>
</dbReference>
<evidence type="ECO:0000256" key="5">
    <source>
        <dbReference type="ARBA" id="ARBA00022679"/>
    </source>
</evidence>
<evidence type="ECO:0000313" key="11">
    <source>
        <dbReference type="Proteomes" id="UP000198508"/>
    </source>
</evidence>
<evidence type="ECO:0000256" key="8">
    <source>
        <dbReference type="SAM" id="Phobius"/>
    </source>
</evidence>
<dbReference type="InterPro" id="IPR036890">
    <property type="entry name" value="HATPase_C_sf"/>
</dbReference>
<dbReference type="Pfam" id="PF00512">
    <property type="entry name" value="HisKA"/>
    <property type="match status" value="1"/>
</dbReference>
<gene>
    <name evidence="10" type="ORF">SAMN05216313_12050</name>
</gene>
<evidence type="ECO:0000256" key="4">
    <source>
        <dbReference type="ARBA" id="ARBA00022553"/>
    </source>
</evidence>
<dbReference type="InterPro" id="IPR036097">
    <property type="entry name" value="HisK_dim/P_sf"/>
</dbReference>
<dbReference type="EC" id="2.7.13.3" evidence="3"/>
<keyword evidence="7" id="KW-0902">Two-component regulatory system</keyword>
<dbReference type="SMART" id="SM00387">
    <property type="entry name" value="HATPase_c"/>
    <property type="match status" value="1"/>
</dbReference>
<keyword evidence="8" id="KW-0472">Membrane</keyword>
<dbReference type="PROSITE" id="PS50109">
    <property type="entry name" value="HIS_KIN"/>
    <property type="match status" value="1"/>
</dbReference>
<dbReference type="Pfam" id="PF02518">
    <property type="entry name" value="HATPase_c"/>
    <property type="match status" value="1"/>
</dbReference>
<comment type="subcellular location">
    <subcellularLocation>
        <location evidence="2">Membrane</location>
    </subcellularLocation>
</comment>
<keyword evidence="6 10" id="KW-0418">Kinase</keyword>
<dbReference type="FunFam" id="3.30.565.10:FF:000006">
    <property type="entry name" value="Sensor histidine kinase WalK"/>
    <property type="match status" value="1"/>
</dbReference>
<dbReference type="Proteomes" id="UP000198508">
    <property type="component" value="Unassembled WGS sequence"/>
</dbReference>
<evidence type="ECO:0000256" key="3">
    <source>
        <dbReference type="ARBA" id="ARBA00012438"/>
    </source>
</evidence>
<evidence type="ECO:0000259" key="9">
    <source>
        <dbReference type="PROSITE" id="PS50109"/>
    </source>
</evidence>
<organism evidence="10 11">
    <name type="scientific">Enterocloster lavalensis</name>
    <dbReference type="NCBI Taxonomy" id="460384"/>
    <lineage>
        <taxon>Bacteria</taxon>
        <taxon>Bacillati</taxon>
        <taxon>Bacillota</taxon>
        <taxon>Clostridia</taxon>
        <taxon>Lachnospirales</taxon>
        <taxon>Lachnospiraceae</taxon>
        <taxon>Enterocloster</taxon>
    </lineage>
</organism>
<dbReference type="CDD" id="cd00075">
    <property type="entry name" value="HATPase"/>
    <property type="match status" value="1"/>
</dbReference>
<dbReference type="PRINTS" id="PR00344">
    <property type="entry name" value="BCTRLSENSOR"/>
</dbReference>
<name>A0A1I0ICB5_9FIRM</name>